<gene>
    <name evidence="1" type="ORF">ERS008530_03590</name>
</gene>
<evidence type="ECO:0000313" key="2">
    <source>
        <dbReference type="Proteomes" id="UP000038750"/>
    </source>
</evidence>
<dbReference type="Proteomes" id="UP000038750">
    <property type="component" value="Unassembled WGS sequence"/>
</dbReference>
<proteinExistence type="predicted"/>
<protein>
    <submittedName>
        <fullName evidence="1">Uncharacterized protein</fullName>
    </submittedName>
</protein>
<dbReference type="AlphaFoldDB" id="A0A0T9MQZ5"/>
<name>A0A0T9MQZ5_YERIN</name>
<reference evidence="1 2" key="1">
    <citation type="submission" date="2015-03" db="EMBL/GenBank/DDBJ databases">
        <authorList>
            <person name="Murphy D."/>
        </authorList>
    </citation>
    <scope>NUCLEOTIDE SEQUENCE [LARGE SCALE GENOMIC DNA]</scope>
    <source>
        <strain evidence="1 2">BR165/97</strain>
    </source>
</reference>
<sequence length="45" mass="5254">MVFGGLTSLQLQSGKQLEYFILRWNDNTLIIVMIYLRSFSGIHCF</sequence>
<organism evidence="1 2">
    <name type="scientific">Yersinia intermedia</name>
    <dbReference type="NCBI Taxonomy" id="631"/>
    <lineage>
        <taxon>Bacteria</taxon>
        <taxon>Pseudomonadati</taxon>
        <taxon>Pseudomonadota</taxon>
        <taxon>Gammaproteobacteria</taxon>
        <taxon>Enterobacterales</taxon>
        <taxon>Yersiniaceae</taxon>
        <taxon>Yersinia</taxon>
    </lineage>
</organism>
<dbReference type="KEGG" id="yin:CH53_1836"/>
<evidence type="ECO:0000313" key="1">
    <source>
        <dbReference type="EMBL" id="CNG36502.1"/>
    </source>
</evidence>
<accession>A0A0T9MQZ5</accession>
<dbReference type="EMBL" id="CPZJ01000017">
    <property type="protein sequence ID" value="CNG36502.1"/>
    <property type="molecule type" value="Genomic_DNA"/>
</dbReference>